<dbReference type="EMBL" id="QGTJ01000002">
    <property type="protein sequence ID" value="PWV64508.1"/>
    <property type="molecule type" value="Genomic_DNA"/>
</dbReference>
<dbReference type="SUPFAM" id="SSF54593">
    <property type="entry name" value="Glyoxalase/Bleomycin resistance protein/Dihydroxybiphenyl dioxygenase"/>
    <property type="match status" value="1"/>
</dbReference>
<accession>A0A317MYT8</accession>
<sequence>MPPFHYAFLVTDLDTTRAFYCELLGCREGRSTASWVDFEFFGHQLSAHLGRPAATDAYGEVDGKAVPMPHFGAILDWDAFQALAARLRARAVHFVLEPQVRFVGQPGEQATMFLLDPSGNALEFKAFRREQEIFAH</sequence>
<evidence type="ECO:0000259" key="1">
    <source>
        <dbReference type="PROSITE" id="PS51819"/>
    </source>
</evidence>
<dbReference type="OrthoDB" id="793940at2"/>
<evidence type="ECO:0000313" key="2">
    <source>
        <dbReference type="EMBL" id="PWV64508.1"/>
    </source>
</evidence>
<dbReference type="InterPro" id="IPR037523">
    <property type="entry name" value="VOC_core"/>
</dbReference>
<feature type="domain" description="VOC" evidence="1">
    <location>
        <begin position="2"/>
        <end position="127"/>
    </location>
</feature>
<dbReference type="PANTHER" id="PTHR39434:SF1">
    <property type="entry name" value="VOC DOMAIN-CONTAINING PROTEIN"/>
    <property type="match status" value="1"/>
</dbReference>
<comment type="caution">
    <text evidence="2">The sequence shown here is derived from an EMBL/GenBank/DDBJ whole genome shotgun (WGS) entry which is preliminary data.</text>
</comment>
<protein>
    <recommendedName>
        <fullName evidence="1">VOC domain-containing protein</fullName>
    </recommendedName>
</protein>
<dbReference type="PROSITE" id="PS51819">
    <property type="entry name" value="VOC"/>
    <property type="match status" value="1"/>
</dbReference>
<keyword evidence="3" id="KW-1185">Reference proteome</keyword>
<organism evidence="2 3">
    <name type="scientific">Plasticicumulans acidivorans</name>
    <dbReference type="NCBI Taxonomy" id="886464"/>
    <lineage>
        <taxon>Bacteria</taxon>
        <taxon>Pseudomonadati</taxon>
        <taxon>Pseudomonadota</taxon>
        <taxon>Gammaproteobacteria</taxon>
        <taxon>Candidatus Competibacteraceae</taxon>
        <taxon>Plasticicumulans</taxon>
    </lineage>
</organism>
<name>A0A317MYT8_9GAMM</name>
<dbReference type="PANTHER" id="PTHR39434">
    <property type="match status" value="1"/>
</dbReference>
<dbReference type="Gene3D" id="3.10.180.10">
    <property type="entry name" value="2,3-Dihydroxybiphenyl 1,2-Dioxygenase, domain 1"/>
    <property type="match status" value="1"/>
</dbReference>
<dbReference type="InterPro" id="IPR029068">
    <property type="entry name" value="Glyas_Bleomycin-R_OHBP_Dase"/>
</dbReference>
<reference evidence="2 3" key="1">
    <citation type="submission" date="2018-05" db="EMBL/GenBank/DDBJ databases">
        <title>Genomic Encyclopedia of Type Strains, Phase IV (KMG-IV): sequencing the most valuable type-strain genomes for metagenomic binning, comparative biology and taxonomic classification.</title>
        <authorList>
            <person name="Goeker M."/>
        </authorList>
    </citation>
    <scope>NUCLEOTIDE SEQUENCE [LARGE SCALE GENOMIC DNA]</scope>
    <source>
        <strain evidence="2 3">DSM 23606</strain>
    </source>
</reference>
<dbReference type="Pfam" id="PF00903">
    <property type="entry name" value="Glyoxalase"/>
    <property type="match status" value="1"/>
</dbReference>
<gene>
    <name evidence="2" type="ORF">C7443_102157</name>
</gene>
<dbReference type="RefSeq" id="WP_110017165.1">
    <property type="nucleotide sequence ID" value="NZ_QGTJ01000002.1"/>
</dbReference>
<dbReference type="InterPro" id="IPR004360">
    <property type="entry name" value="Glyas_Fos-R_dOase_dom"/>
</dbReference>
<proteinExistence type="predicted"/>
<dbReference type="Proteomes" id="UP000246569">
    <property type="component" value="Unassembled WGS sequence"/>
</dbReference>
<evidence type="ECO:0000313" key="3">
    <source>
        <dbReference type="Proteomes" id="UP000246569"/>
    </source>
</evidence>
<dbReference type="AlphaFoldDB" id="A0A317MYT8"/>